<dbReference type="EMBL" id="JANSHE010002955">
    <property type="protein sequence ID" value="KAJ2988522.1"/>
    <property type="molecule type" value="Genomic_DNA"/>
</dbReference>
<protein>
    <submittedName>
        <fullName evidence="1">Uncharacterized protein</fullName>
    </submittedName>
</protein>
<sequence>MVSLASLLWVDGEGFYRYRHLRRAASCQSKAFASKKGRRAFSRVVVIHNFGAGSPATVTLCSASIHRISAKTRGVEYPVWTWYNRRTTSPAISGCDGNTTFTMPEAFPVGHLDGSVSERHPVRAKKEFFFHVYSWHGKDGLEQVGEESWEELYPTGQLKTENHGPKYVDGRISRELLLTVTLANRVQRLINLAPNVIRTRFMTRPVIDDWTDYTGRIVLLGDAAHPSFVSTLARPSTFAAHR</sequence>
<reference evidence="1" key="1">
    <citation type="submission" date="2022-08" db="EMBL/GenBank/DDBJ databases">
        <title>Genome Sequence of Pycnoporus sanguineus.</title>
        <authorList>
            <person name="Buettner E."/>
        </authorList>
    </citation>
    <scope>NUCLEOTIDE SEQUENCE</scope>
    <source>
        <strain evidence="1">CG-C14</strain>
    </source>
</reference>
<dbReference type="Proteomes" id="UP001144978">
    <property type="component" value="Unassembled WGS sequence"/>
</dbReference>
<keyword evidence="2" id="KW-1185">Reference proteome</keyword>
<gene>
    <name evidence="1" type="ORF">NUW54_g9089</name>
</gene>
<comment type="caution">
    <text evidence="1">The sequence shown here is derived from an EMBL/GenBank/DDBJ whole genome shotgun (WGS) entry which is preliminary data.</text>
</comment>
<evidence type="ECO:0000313" key="1">
    <source>
        <dbReference type="EMBL" id="KAJ2988522.1"/>
    </source>
</evidence>
<name>A0ACC1P8M8_9APHY</name>
<organism evidence="1 2">
    <name type="scientific">Trametes sanguinea</name>
    <dbReference type="NCBI Taxonomy" id="158606"/>
    <lineage>
        <taxon>Eukaryota</taxon>
        <taxon>Fungi</taxon>
        <taxon>Dikarya</taxon>
        <taxon>Basidiomycota</taxon>
        <taxon>Agaricomycotina</taxon>
        <taxon>Agaricomycetes</taxon>
        <taxon>Polyporales</taxon>
        <taxon>Polyporaceae</taxon>
        <taxon>Trametes</taxon>
    </lineage>
</organism>
<accession>A0ACC1P8M8</accession>
<proteinExistence type="predicted"/>
<evidence type="ECO:0000313" key="2">
    <source>
        <dbReference type="Proteomes" id="UP001144978"/>
    </source>
</evidence>